<feature type="region of interest" description="Disordered" evidence="1">
    <location>
        <begin position="214"/>
        <end position="235"/>
    </location>
</feature>
<evidence type="ECO:0000313" key="3">
    <source>
        <dbReference type="EMBL" id="WOL05163.1"/>
    </source>
</evidence>
<dbReference type="PANTHER" id="PTHR33625:SF4">
    <property type="entry name" value="OS08G0179900 PROTEIN"/>
    <property type="match status" value="1"/>
</dbReference>
<keyword evidence="2" id="KW-0472">Membrane</keyword>
<keyword evidence="2" id="KW-0812">Transmembrane</keyword>
<protein>
    <submittedName>
        <fullName evidence="3">Uncharacterized protein</fullName>
    </submittedName>
</protein>
<evidence type="ECO:0000256" key="1">
    <source>
        <dbReference type="SAM" id="MobiDB-lite"/>
    </source>
</evidence>
<dbReference type="Proteomes" id="UP001327560">
    <property type="component" value="Chromosome 4"/>
</dbReference>
<dbReference type="EMBL" id="CP136893">
    <property type="protein sequence ID" value="WOL05163.1"/>
    <property type="molecule type" value="Genomic_DNA"/>
</dbReference>
<keyword evidence="4" id="KW-1185">Reference proteome</keyword>
<name>A0AAQ3KAD2_9LILI</name>
<organism evidence="3 4">
    <name type="scientific">Canna indica</name>
    <name type="common">Indian-shot</name>
    <dbReference type="NCBI Taxonomy" id="4628"/>
    <lineage>
        <taxon>Eukaryota</taxon>
        <taxon>Viridiplantae</taxon>
        <taxon>Streptophyta</taxon>
        <taxon>Embryophyta</taxon>
        <taxon>Tracheophyta</taxon>
        <taxon>Spermatophyta</taxon>
        <taxon>Magnoliopsida</taxon>
        <taxon>Liliopsida</taxon>
        <taxon>Zingiberales</taxon>
        <taxon>Cannaceae</taxon>
        <taxon>Canna</taxon>
    </lineage>
</organism>
<sequence length="313" mass="33180">MGGGAIRTLARAASLGGYRSVCSLAGHPTVSREPKPSSAAVSTQAPTVEPGTSISIVSCENGLREAASVSSIHGSPWEIEDWEFASWEEDEKCVSLDSLHSAPRLVFGPVPTLEEARDATSDLKDAIEKVYLSPSADESSPLTVHMSIPHEALSIIPSIPRHIVQTFSLLQGSPEAQEVVASLASDKNVWNAVMNNTKVMEFYRTHQSIVLQPESESNTEVPVVDNNSESSAAKTGNSPFADFVNNVKVKVATMISNVSSILEELIGISPGTPNSTSTNDSPHTNKPFAEFALGASFMALAVAAILVVLLKRG</sequence>
<evidence type="ECO:0000313" key="4">
    <source>
        <dbReference type="Proteomes" id="UP001327560"/>
    </source>
</evidence>
<gene>
    <name evidence="3" type="ORF">Cni_G13889</name>
</gene>
<dbReference type="PANTHER" id="PTHR33625">
    <property type="entry name" value="OS08G0179900 PROTEIN"/>
    <property type="match status" value="1"/>
</dbReference>
<proteinExistence type="predicted"/>
<evidence type="ECO:0000256" key="2">
    <source>
        <dbReference type="SAM" id="Phobius"/>
    </source>
</evidence>
<keyword evidence="2" id="KW-1133">Transmembrane helix</keyword>
<feature type="transmembrane region" description="Helical" evidence="2">
    <location>
        <begin position="291"/>
        <end position="310"/>
    </location>
</feature>
<accession>A0AAQ3KAD2</accession>
<dbReference type="AlphaFoldDB" id="A0AAQ3KAD2"/>
<reference evidence="3 4" key="1">
    <citation type="submission" date="2023-10" db="EMBL/GenBank/DDBJ databases">
        <title>Chromosome-scale genome assembly provides insights into flower coloration mechanisms of Canna indica.</title>
        <authorList>
            <person name="Li C."/>
        </authorList>
    </citation>
    <scope>NUCLEOTIDE SEQUENCE [LARGE SCALE GENOMIC DNA]</scope>
    <source>
        <tissue evidence="3">Flower</tissue>
    </source>
</reference>